<evidence type="ECO:0000256" key="2">
    <source>
        <dbReference type="ARBA" id="ARBA00022989"/>
    </source>
</evidence>
<feature type="transmembrane region" description="Helical" evidence="3">
    <location>
        <begin position="153"/>
        <end position="175"/>
    </location>
</feature>
<feature type="transmembrane region" description="Helical" evidence="3">
    <location>
        <begin position="12"/>
        <end position="29"/>
    </location>
</feature>
<keyword evidence="5" id="KW-1185">Reference proteome</keyword>
<proteinExistence type="predicted"/>
<sequence length="183" mass="19007">MESSSNIKSTDLVLTGLMIALVFIAGNIIKIPTVGGGYLHMGDSMVFLSAVVLGKRRGAFAAAVGMALVDMFGGFYIWAPFTLVIKYVMAYIAAVVIRNGSGKRIVYVIGFVLGGAFMVIGYFIAGGIITAITTNGALKTVIVGAFITSAKDIVGNILQATFGIVVALPLSAVAVKLKKHSVA</sequence>
<dbReference type="Proteomes" id="UP000286268">
    <property type="component" value="Chromosome"/>
</dbReference>
<dbReference type="PANTHER" id="PTHR37815">
    <property type="entry name" value="UPF0397 PROTEIN BC_2624-RELATED"/>
    <property type="match status" value="1"/>
</dbReference>
<reference evidence="4 5" key="1">
    <citation type="submission" date="2018-01" db="EMBL/GenBank/DDBJ databases">
        <title>Genome Sequencing and Assembly of Anaerobacter polyendosporus strain CT4.</title>
        <authorList>
            <person name="Tachaapaikoon C."/>
            <person name="Sutheeworapong S."/>
            <person name="Jenjaroenpun P."/>
            <person name="Wongsurawat T."/>
            <person name="Nookeaw I."/>
            <person name="Cheawchanlertfa P."/>
            <person name="Kosugi A."/>
            <person name="Cheevadhanarak S."/>
            <person name="Ratanakhanokchai K."/>
        </authorList>
    </citation>
    <scope>NUCLEOTIDE SEQUENCE [LARGE SCALE GENOMIC DNA]</scope>
    <source>
        <strain evidence="4 5">CT4</strain>
    </source>
</reference>
<evidence type="ECO:0000256" key="3">
    <source>
        <dbReference type="SAM" id="Phobius"/>
    </source>
</evidence>
<keyword evidence="3" id="KW-0472">Membrane</keyword>
<dbReference type="Pfam" id="PF07155">
    <property type="entry name" value="ECF-ribofla_trS"/>
    <property type="match status" value="1"/>
</dbReference>
<dbReference type="OrthoDB" id="411368at2"/>
<evidence type="ECO:0000313" key="4">
    <source>
        <dbReference type="EMBL" id="QAA34680.1"/>
    </source>
</evidence>
<feature type="transmembrane region" description="Helical" evidence="3">
    <location>
        <begin position="84"/>
        <end position="100"/>
    </location>
</feature>
<dbReference type="EMBL" id="CP025746">
    <property type="protein sequence ID" value="QAA34680.1"/>
    <property type="molecule type" value="Genomic_DNA"/>
</dbReference>
<gene>
    <name evidence="4" type="ORF">C1I91_25290</name>
</gene>
<protein>
    <submittedName>
        <fullName evidence="4">BioY family transporter</fullName>
    </submittedName>
</protein>
<dbReference type="Gene3D" id="1.10.1760.20">
    <property type="match status" value="1"/>
</dbReference>
<name>A0A410E026_9CLOT</name>
<dbReference type="AlphaFoldDB" id="A0A410E026"/>
<organism evidence="4 5">
    <name type="scientific">Clostridium manihotivorum</name>
    <dbReference type="NCBI Taxonomy" id="2320868"/>
    <lineage>
        <taxon>Bacteria</taxon>
        <taxon>Bacillati</taxon>
        <taxon>Bacillota</taxon>
        <taxon>Clostridia</taxon>
        <taxon>Eubacteriales</taxon>
        <taxon>Clostridiaceae</taxon>
        <taxon>Clostridium</taxon>
    </lineage>
</organism>
<dbReference type="PANTHER" id="PTHR37815:SF3">
    <property type="entry name" value="UPF0397 PROTEIN SPR0429"/>
    <property type="match status" value="1"/>
</dbReference>
<dbReference type="KEGG" id="cmah:C1I91_25290"/>
<keyword evidence="1 3" id="KW-0812">Transmembrane</keyword>
<dbReference type="InterPro" id="IPR009825">
    <property type="entry name" value="ECF_substrate-spec-like"/>
</dbReference>
<feature type="transmembrane region" description="Helical" evidence="3">
    <location>
        <begin position="107"/>
        <end position="133"/>
    </location>
</feature>
<dbReference type="GO" id="GO:0016020">
    <property type="term" value="C:membrane"/>
    <property type="evidence" value="ECO:0007669"/>
    <property type="project" value="InterPro"/>
</dbReference>
<accession>A0A410E026</accession>
<evidence type="ECO:0000313" key="5">
    <source>
        <dbReference type="Proteomes" id="UP000286268"/>
    </source>
</evidence>
<evidence type="ECO:0000256" key="1">
    <source>
        <dbReference type="ARBA" id="ARBA00022692"/>
    </source>
</evidence>
<dbReference type="RefSeq" id="WP_128215391.1">
    <property type="nucleotide sequence ID" value="NZ_CP025746.1"/>
</dbReference>
<keyword evidence="2 3" id="KW-1133">Transmembrane helix</keyword>